<evidence type="ECO:0008006" key="5">
    <source>
        <dbReference type="Google" id="ProtNLM"/>
    </source>
</evidence>
<feature type="transmembrane region" description="Helical" evidence="1">
    <location>
        <begin position="154"/>
        <end position="177"/>
    </location>
</feature>
<keyword evidence="2" id="KW-0732">Signal</keyword>
<protein>
    <recommendedName>
        <fullName evidence="5">Lipoprotein</fullName>
    </recommendedName>
</protein>
<feature type="chain" id="PRO_5047444975" description="Lipoprotein" evidence="2">
    <location>
        <begin position="23"/>
        <end position="266"/>
    </location>
</feature>
<accession>A0ABR6X658</accession>
<gene>
    <name evidence="3" type="ORF">H8K52_13540</name>
</gene>
<keyword evidence="4" id="KW-1185">Reference proteome</keyword>
<keyword evidence="1" id="KW-0472">Membrane</keyword>
<organism evidence="3 4">
    <name type="scientific">Undibacterium seohonense</name>
    <dbReference type="NCBI Taxonomy" id="1344950"/>
    <lineage>
        <taxon>Bacteria</taxon>
        <taxon>Pseudomonadati</taxon>
        <taxon>Pseudomonadota</taxon>
        <taxon>Betaproteobacteria</taxon>
        <taxon>Burkholderiales</taxon>
        <taxon>Oxalobacteraceae</taxon>
        <taxon>Undibacterium</taxon>
    </lineage>
</organism>
<evidence type="ECO:0000313" key="3">
    <source>
        <dbReference type="EMBL" id="MBC3808371.1"/>
    </source>
</evidence>
<proteinExistence type="predicted"/>
<sequence length="266" mass="29794">MKKVLFCLVLLLPLAMLISCNQDDIVRKLASAEDQAFVEKSLDQLRHKQFEELEKRMDASIQQPNLRGGLEKMSALLPPEEPSKVILLSTRQNHSSSQVMSNLTYEYTYPKQWFILEVTLNKSHDQPSILGIRITPQSAQIEEQNSFSLVGKSLLQYLILALAVAFAIVTIVALIICIKMKLRGRKWPWILFILFGFGNLAVNWSTGEFGFALLAIQMFSASASAVPHGPWILSISLPLGAVCFLIFRKNHAAEVNMPAEAQIDPI</sequence>
<feature type="transmembrane region" description="Helical" evidence="1">
    <location>
        <begin position="189"/>
        <end position="216"/>
    </location>
</feature>
<evidence type="ECO:0000313" key="4">
    <source>
        <dbReference type="Proteomes" id="UP000648257"/>
    </source>
</evidence>
<dbReference type="PROSITE" id="PS51257">
    <property type="entry name" value="PROKAR_LIPOPROTEIN"/>
    <property type="match status" value="1"/>
</dbReference>
<dbReference type="EMBL" id="JACOFW010000015">
    <property type="protein sequence ID" value="MBC3808371.1"/>
    <property type="molecule type" value="Genomic_DNA"/>
</dbReference>
<dbReference type="Proteomes" id="UP000648257">
    <property type="component" value="Unassembled WGS sequence"/>
</dbReference>
<name>A0ABR6X658_9BURK</name>
<evidence type="ECO:0000256" key="2">
    <source>
        <dbReference type="SAM" id="SignalP"/>
    </source>
</evidence>
<reference evidence="3 4" key="1">
    <citation type="submission" date="2020-08" db="EMBL/GenBank/DDBJ databases">
        <title>Novel species isolated from subtropical streams in China.</title>
        <authorList>
            <person name="Lu H."/>
        </authorList>
    </citation>
    <scope>NUCLEOTIDE SEQUENCE [LARGE SCALE GENOMIC DNA]</scope>
    <source>
        <strain evidence="3 4">KACC 16656</strain>
    </source>
</reference>
<comment type="caution">
    <text evidence="3">The sequence shown here is derived from an EMBL/GenBank/DDBJ whole genome shotgun (WGS) entry which is preliminary data.</text>
</comment>
<feature type="signal peptide" evidence="2">
    <location>
        <begin position="1"/>
        <end position="22"/>
    </location>
</feature>
<keyword evidence="1" id="KW-1133">Transmembrane helix</keyword>
<evidence type="ECO:0000256" key="1">
    <source>
        <dbReference type="SAM" id="Phobius"/>
    </source>
</evidence>
<feature type="transmembrane region" description="Helical" evidence="1">
    <location>
        <begin position="228"/>
        <end position="247"/>
    </location>
</feature>
<dbReference type="RefSeq" id="WP_186923444.1">
    <property type="nucleotide sequence ID" value="NZ_JACOFW010000015.1"/>
</dbReference>
<keyword evidence="1" id="KW-0812">Transmembrane</keyword>